<dbReference type="EMBL" id="QRXR01000002">
    <property type="protein sequence ID" value="RGU28485.1"/>
    <property type="molecule type" value="Genomic_DNA"/>
</dbReference>
<proteinExistence type="predicted"/>
<dbReference type="Proteomes" id="UP000283765">
    <property type="component" value="Unassembled WGS sequence"/>
</dbReference>
<organism evidence="2 3">
    <name type="scientific">Agathobacter rectalis</name>
    <dbReference type="NCBI Taxonomy" id="39491"/>
    <lineage>
        <taxon>Bacteria</taxon>
        <taxon>Bacillati</taxon>
        <taxon>Bacillota</taxon>
        <taxon>Clostridia</taxon>
        <taxon>Lachnospirales</taxon>
        <taxon>Lachnospiraceae</taxon>
        <taxon>Agathobacter</taxon>
    </lineage>
</organism>
<evidence type="ECO:0000313" key="2">
    <source>
        <dbReference type="EMBL" id="RHE99506.1"/>
    </source>
</evidence>
<reference evidence="3 4" key="1">
    <citation type="submission" date="2018-08" db="EMBL/GenBank/DDBJ databases">
        <title>A genome reference for cultivated species of the human gut microbiota.</title>
        <authorList>
            <person name="Zou Y."/>
            <person name="Xue W."/>
            <person name="Luo G."/>
        </authorList>
    </citation>
    <scope>NUCLEOTIDE SEQUENCE [LARGE SCALE GENOMIC DNA]</scope>
    <source>
        <strain evidence="1 4">AF17-27</strain>
        <strain evidence="2 3">AM26-2LB</strain>
    </source>
</reference>
<accession>A0A414LXP7</accession>
<evidence type="ECO:0000313" key="4">
    <source>
        <dbReference type="Proteomes" id="UP000283765"/>
    </source>
</evidence>
<comment type="caution">
    <text evidence="2">The sequence shown here is derived from an EMBL/GenBank/DDBJ whole genome shotgun (WGS) entry which is preliminary data.</text>
</comment>
<sequence length="73" mass="8308">MMKNSYVGYINRKHGVIKTTITLLIKQGNVKIENKSVLKKDLLFLIVLITLSLQQSNGIEFDIRGIIRVIGCY</sequence>
<name>A0A414LXP7_9FIRM</name>
<evidence type="ECO:0000313" key="1">
    <source>
        <dbReference type="EMBL" id="RGU28485.1"/>
    </source>
</evidence>
<gene>
    <name evidence="2" type="ORF">DW703_15660</name>
    <name evidence="1" type="ORF">DWW89_01960</name>
</gene>
<protein>
    <submittedName>
        <fullName evidence="2">Uncharacterized protein</fullName>
    </submittedName>
</protein>
<dbReference type="Proteomes" id="UP000283501">
    <property type="component" value="Unassembled WGS sequence"/>
</dbReference>
<dbReference type="AlphaFoldDB" id="A0A414LXP7"/>
<dbReference type="EMBL" id="QSKY01000037">
    <property type="protein sequence ID" value="RHE99506.1"/>
    <property type="molecule type" value="Genomic_DNA"/>
</dbReference>
<evidence type="ECO:0000313" key="3">
    <source>
        <dbReference type="Proteomes" id="UP000283501"/>
    </source>
</evidence>